<protein>
    <submittedName>
        <fullName evidence="1">Uncharacterized protein</fullName>
    </submittedName>
</protein>
<comment type="caution">
    <text evidence="1">The sequence shown here is derived from an EMBL/GenBank/DDBJ whole genome shotgun (WGS) entry which is preliminary data.</text>
</comment>
<gene>
    <name evidence="1" type="ORF">M9H77_06058</name>
</gene>
<dbReference type="Proteomes" id="UP001060085">
    <property type="component" value="Linkage Group LG02"/>
</dbReference>
<keyword evidence="2" id="KW-1185">Reference proteome</keyword>
<sequence>MNLTKMCTVMGFDFEALMKDLLVSSIQGGEVFVRPVSTAELATSKVKQSGHKFKWPLSCPFVCKQSPKRSANSAQISKEFFDQQNLILLGINCSAVTTHNFKLFSFAAEMLLSWLVFWGRIKDFTGKTNRIYSYGRFSLFLVLLLFLCSAFSGSCDDFPMVSVPLGFEINGIDKNKNWVSENGGFAFGFLDKNGDDIDSYVVGVRYNLGNITENVPVWTVGGGVKVPMNSTVRLDMDGRLVLIDNSHGNVVWSSNSSTMGVEKATLLNNGNLVLLDNKDKAIWESFNSPTNVLLPGQSLCYPQNLRAPSTKSTLSYYSLLIRQSGELALVWEHNVTYWKSQFSSSQIVKEARFDTDGVLGLFDADNKVVWSVSSRDFGDPSVSLRHLRIDQDGNLRIYSWDNLSHTWKSGWQAVKEECNVFGACGLYSVCGYNSSSPVCKCLYSPDSEWELAASAVTSNGLGCPKTVDLGNCRAHSIMFGMRQTVVYGLYPPNDVNMFMSEKDCKDYCLNDTNCFAITSMNDGSGLCTVKRTSFISGYRTPSVPANSYLKLCSLPQAVAAQSANPHDNAEIISSSVGRHRDAGGKGRMFIGTIALIVLVTVSTVVIMEMFVFWLIYRRRKLKAQTRIPFGKDAQMDAHYSVVIRLNFEEIKELTDNFANPLGPSLFKGALPNKTAVVAKVLKNVNVPDKEFRVAVAMLSGTHHRNVVSVKGFCFEPKHKYLVYEYLPNGSLDQWLLNKKKQDTDERPWQQRLHIAVEIGRAIAYLHTECQQCIVHGNLKLENVLFDENFVPKVTEFGLQSFVMKETTCSSSSESLSERDIYMLGELLLQIVICKRDVSVKNLQQVLDELHQEQKFLDSDDLKAAERVSRIAIWCMQTQPYLRPSINEVVKVLEGTLSVDRPPSGFLLRQDNLSNGETATEIEKHNSRLPPIQCKKENFKISAALSSAVSTESKDSSIAEETETQLKDEKFNWYEHWYPVMPICDLDKSRPLGKKILGIDVVIWWDKNENEWKVMDDSCPHRLAPLSEGRIDQWGRLQCVYHGWCFGGSGDCKFIPQAPRDGPPIHTSPRACVAVYPSCVQNKVLWFWPNSDHQYKDILSEKKPPYIPEIDDPSFTGGMITRDLQYGYEVLIENLMDPAHADREGGRPLEINIKTLDINGFTTATPAGGNFFVPPCLYYGFFSIGNLGNQSSSAAAKESTTSTQKPSSTASQKKALLVFLCIPVSPGNSRLIFTQPRNFAVWADRLIPRWVFHIGQNLILDSDLYLLHVEERKLREIGSHNWHKALFVPTKADASVVSFRRWLNKYSGGQVDWGTKFSGELPPTPPREQLMDRYWTHTTICRSCNLAYKSLNAIEIALQVMAIAMVGVVAAAKQGMLSMVARYSLVSTAILCFLASKWLSHFIYKNFHFHDYDHARV</sequence>
<evidence type="ECO:0000313" key="2">
    <source>
        <dbReference type="Proteomes" id="UP001060085"/>
    </source>
</evidence>
<dbReference type="EMBL" id="CM044702">
    <property type="protein sequence ID" value="KAI5675108.1"/>
    <property type="molecule type" value="Genomic_DNA"/>
</dbReference>
<evidence type="ECO:0000313" key="1">
    <source>
        <dbReference type="EMBL" id="KAI5675108.1"/>
    </source>
</evidence>
<accession>A0ACC0BR76</accession>
<reference evidence="2" key="1">
    <citation type="journal article" date="2023" name="Nat. Plants">
        <title>Single-cell RNA sequencing provides a high-resolution roadmap for understanding the multicellular compartmentation of specialized metabolism.</title>
        <authorList>
            <person name="Sun S."/>
            <person name="Shen X."/>
            <person name="Li Y."/>
            <person name="Li Y."/>
            <person name="Wang S."/>
            <person name="Li R."/>
            <person name="Zhang H."/>
            <person name="Shen G."/>
            <person name="Guo B."/>
            <person name="Wei J."/>
            <person name="Xu J."/>
            <person name="St-Pierre B."/>
            <person name="Chen S."/>
            <person name="Sun C."/>
        </authorList>
    </citation>
    <scope>NUCLEOTIDE SEQUENCE [LARGE SCALE GENOMIC DNA]</scope>
</reference>
<proteinExistence type="predicted"/>
<organism evidence="1 2">
    <name type="scientific">Catharanthus roseus</name>
    <name type="common">Madagascar periwinkle</name>
    <name type="synonym">Vinca rosea</name>
    <dbReference type="NCBI Taxonomy" id="4058"/>
    <lineage>
        <taxon>Eukaryota</taxon>
        <taxon>Viridiplantae</taxon>
        <taxon>Streptophyta</taxon>
        <taxon>Embryophyta</taxon>
        <taxon>Tracheophyta</taxon>
        <taxon>Spermatophyta</taxon>
        <taxon>Magnoliopsida</taxon>
        <taxon>eudicotyledons</taxon>
        <taxon>Gunneridae</taxon>
        <taxon>Pentapetalae</taxon>
        <taxon>asterids</taxon>
        <taxon>lamiids</taxon>
        <taxon>Gentianales</taxon>
        <taxon>Apocynaceae</taxon>
        <taxon>Rauvolfioideae</taxon>
        <taxon>Vinceae</taxon>
        <taxon>Catharanthinae</taxon>
        <taxon>Catharanthus</taxon>
    </lineage>
</organism>
<name>A0ACC0BR76_CATRO</name>